<dbReference type="InterPro" id="IPR006140">
    <property type="entry name" value="D-isomer_DH_NAD-bd"/>
</dbReference>
<dbReference type="InterPro" id="IPR050223">
    <property type="entry name" value="D-isomer_2-hydroxyacid_DH"/>
</dbReference>
<evidence type="ECO:0000313" key="13">
    <source>
        <dbReference type="Proteomes" id="UP000245802"/>
    </source>
</evidence>
<reference evidence="12 13" key="1">
    <citation type="submission" date="2018-01" db="EMBL/GenBank/DDBJ databases">
        <title>G. obscuriglobus.</title>
        <authorList>
            <person name="Franke J."/>
            <person name="Blomberg W."/>
            <person name="Selmecki A."/>
        </authorList>
    </citation>
    <scope>NUCLEOTIDE SEQUENCE [LARGE SCALE GENOMIC DNA]</scope>
    <source>
        <strain evidence="12 13">DSM 5831</strain>
    </source>
</reference>
<evidence type="ECO:0000256" key="7">
    <source>
        <dbReference type="ARBA" id="ARBA00066674"/>
    </source>
</evidence>
<comment type="catalytic activity">
    <reaction evidence="2">
        <text>(R)-glycerate + NAD(+) = 3-hydroxypyruvate + NADH + H(+)</text>
        <dbReference type="Rhea" id="RHEA:17905"/>
        <dbReference type="ChEBI" id="CHEBI:15378"/>
        <dbReference type="ChEBI" id="CHEBI:16659"/>
        <dbReference type="ChEBI" id="CHEBI:17180"/>
        <dbReference type="ChEBI" id="CHEBI:57540"/>
        <dbReference type="ChEBI" id="CHEBI:57945"/>
        <dbReference type="EC" id="1.1.1.81"/>
    </reaction>
</comment>
<dbReference type="InterPro" id="IPR029753">
    <property type="entry name" value="D-isomer_DH_CS"/>
</dbReference>
<dbReference type="AlphaFoldDB" id="A0A2Z3HLT6"/>
<dbReference type="PROSITE" id="PS00671">
    <property type="entry name" value="D_2_HYDROXYACID_DH_3"/>
    <property type="match status" value="1"/>
</dbReference>
<dbReference type="InterPro" id="IPR036291">
    <property type="entry name" value="NAD(P)-bd_dom_sf"/>
</dbReference>
<evidence type="ECO:0000256" key="4">
    <source>
        <dbReference type="ARBA" id="ARBA00052769"/>
    </source>
</evidence>
<comment type="similarity">
    <text evidence="5">Belongs to the D-isomer specific 2-hydroxyacid dehydrogenase family. GhrB subfamily.</text>
</comment>
<accession>A0A2Z3HLT6</accession>
<protein>
    <recommendedName>
        <fullName evidence="8">Glyoxylate/hydroxypyruvate reductase B</fullName>
        <ecNumber evidence="6">1.1.1.79</ecNumber>
        <ecNumber evidence="7">1.1.1.81</ecNumber>
    </recommendedName>
</protein>
<dbReference type="GO" id="GO:0051287">
    <property type="term" value="F:NAD binding"/>
    <property type="evidence" value="ECO:0007669"/>
    <property type="project" value="InterPro"/>
</dbReference>
<dbReference type="FunFam" id="3.40.50.720:FF:000026">
    <property type="entry name" value="Glyoxylate/hydroxypyruvate reductase B"/>
    <property type="match status" value="1"/>
</dbReference>
<dbReference type="PANTHER" id="PTHR10996:SF277">
    <property type="entry name" value="GLYOXYLATE REDUCTASE_HYDROXYPYRUVATE REDUCTASE"/>
    <property type="match status" value="1"/>
</dbReference>
<evidence type="ECO:0000256" key="2">
    <source>
        <dbReference type="ARBA" id="ARBA00051801"/>
    </source>
</evidence>
<feature type="domain" description="D-isomer specific 2-hydroxyacid dehydrogenase catalytic" evidence="10">
    <location>
        <begin position="6"/>
        <end position="321"/>
    </location>
</feature>
<gene>
    <name evidence="12" type="ORF">C1280_30115</name>
</gene>
<dbReference type="CDD" id="cd05301">
    <property type="entry name" value="GDH"/>
    <property type="match status" value="1"/>
</dbReference>
<name>A0A2Z3HLT6_9BACT</name>
<dbReference type="Proteomes" id="UP000245802">
    <property type="component" value="Chromosome"/>
</dbReference>
<evidence type="ECO:0000256" key="1">
    <source>
        <dbReference type="ARBA" id="ARBA00023002"/>
    </source>
</evidence>
<evidence type="ECO:0000256" key="3">
    <source>
        <dbReference type="ARBA" id="ARBA00052239"/>
    </source>
</evidence>
<dbReference type="GO" id="GO:0016618">
    <property type="term" value="F:hydroxypyruvate reductase [NAD(P)H] activity"/>
    <property type="evidence" value="ECO:0007669"/>
    <property type="project" value="UniProtKB-EC"/>
</dbReference>
<dbReference type="EMBL" id="CP025958">
    <property type="protein sequence ID" value="AWM42450.1"/>
    <property type="molecule type" value="Genomic_DNA"/>
</dbReference>
<organism evidence="12 13">
    <name type="scientific">Gemmata obscuriglobus</name>
    <dbReference type="NCBI Taxonomy" id="114"/>
    <lineage>
        <taxon>Bacteria</taxon>
        <taxon>Pseudomonadati</taxon>
        <taxon>Planctomycetota</taxon>
        <taxon>Planctomycetia</taxon>
        <taxon>Gemmatales</taxon>
        <taxon>Gemmataceae</taxon>
        <taxon>Gemmata</taxon>
    </lineage>
</organism>
<dbReference type="SUPFAM" id="SSF52283">
    <property type="entry name" value="Formate/glycerate dehydrogenase catalytic domain-like"/>
    <property type="match status" value="1"/>
</dbReference>
<evidence type="ECO:0000256" key="9">
    <source>
        <dbReference type="RuleBase" id="RU003719"/>
    </source>
</evidence>
<evidence type="ECO:0000259" key="10">
    <source>
        <dbReference type="Pfam" id="PF00389"/>
    </source>
</evidence>
<evidence type="ECO:0000256" key="5">
    <source>
        <dbReference type="ARBA" id="ARBA00061278"/>
    </source>
</evidence>
<keyword evidence="1 9" id="KW-0560">Oxidoreductase</keyword>
<dbReference type="KEGG" id="gog:C1280_30115"/>
<comment type="catalytic activity">
    <reaction evidence="4">
        <text>glycolate + NADP(+) = glyoxylate + NADPH + H(+)</text>
        <dbReference type="Rhea" id="RHEA:10992"/>
        <dbReference type="ChEBI" id="CHEBI:15378"/>
        <dbReference type="ChEBI" id="CHEBI:29805"/>
        <dbReference type="ChEBI" id="CHEBI:36655"/>
        <dbReference type="ChEBI" id="CHEBI:57783"/>
        <dbReference type="ChEBI" id="CHEBI:58349"/>
        <dbReference type="EC" id="1.1.1.79"/>
    </reaction>
</comment>
<dbReference type="SUPFAM" id="SSF51735">
    <property type="entry name" value="NAD(P)-binding Rossmann-fold domains"/>
    <property type="match status" value="1"/>
</dbReference>
<dbReference type="Gene3D" id="3.40.50.720">
    <property type="entry name" value="NAD(P)-binding Rossmann-like Domain"/>
    <property type="match status" value="2"/>
</dbReference>
<dbReference type="PANTHER" id="PTHR10996">
    <property type="entry name" value="2-HYDROXYACID DEHYDROGENASE-RELATED"/>
    <property type="match status" value="1"/>
</dbReference>
<dbReference type="RefSeq" id="WP_010052697.1">
    <property type="nucleotide sequence ID" value="NZ_CP025958.1"/>
</dbReference>
<dbReference type="Pfam" id="PF02826">
    <property type="entry name" value="2-Hacid_dh_C"/>
    <property type="match status" value="1"/>
</dbReference>
<dbReference type="Pfam" id="PF00389">
    <property type="entry name" value="2-Hacid_dh"/>
    <property type="match status" value="1"/>
</dbReference>
<dbReference type="GO" id="GO:0030267">
    <property type="term" value="F:glyoxylate reductase (NADPH) activity"/>
    <property type="evidence" value="ECO:0007669"/>
    <property type="project" value="UniProtKB-EC"/>
</dbReference>
<feature type="domain" description="D-isomer specific 2-hydroxyacid dehydrogenase NAD-binding" evidence="11">
    <location>
        <begin position="111"/>
        <end position="289"/>
    </location>
</feature>
<evidence type="ECO:0000313" key="12">
    <source>
        <dbReference type="EMBL" id="AWM42450.1"/>
    </source>
</evidence>
<dbReference type="EC" id="1.1.1.79" evidence="6"/>
<comment type="catalytic activity">
    <reaction evidence="3">
        <text>(R)-glycerate + NADP(+) = 3-hydroxypyruvate + NADPH + H(+)</text>
        <dbReference type="Rhea" id="RHEA:18657"/>
        <dbReference type="ChEBI" id="CHEBI:15378"/>
        <dbReference type="ChEBI" id="CHEBI:16659"/>
        <dbReference type="ChEBI" id="CHEBI:17180"/>
        <dbReference type="ChEBI" id="CHEBI:57783"/>
        <dbReference type="ChEBI" id="CHEBI:58349"/>
        <dbReference type="EC" id="1.1.1.81"/>
    </reaction>
</comment>
<dbReference type="OrthoDB" id="277029at2"/>
<evidence type="ECO:0000256" key="6">
    <source>
        <dbReference type="ARBA" id="ARBA00066661"/>
    </source>
</evidence>
<proteinExistence type="inferred from homology"/>
<sequence>MSRPKVFVARRIPDEGLNAIRAVCDVDVWPEQLPPPPAVLRRHVADCDGLVSLLTDRVDAELLDAAPKLKVVSNFAVGFNNVDVAACTARGVCVGNTPGALTDATADIAVTLLLAAARRVGESATDAKEGRWLTWEPLGWLGSDLAGRTLGIVGMGRIGFAAAKRLHGGWGMKVLYTARGPKEDADKELGATRVELDELLARSDFVSVHADLNPTTKGLFGAAQFAKMKRTAVFVNTSRGPLVDQAALAAALRDGTIFAAGLDVTDPEPLPTDHELFRLPNCLIVPHIASATIDTRNAMARLCANNLLAGVGGAALPNWVNPEVADKRRA</sequence>
<dbReference type="EC" id="1.1.1.81" evidence="7"/>
<evidence type="ECO:0000256" key="8">
    <source>
        <dbReference type="ARBA" id="ARBA00073362"/>
    </source>
</evidence>
<dbReference type="InterPro" id="IPR006139">
    <property type="entry name" value="D-isomer_2_OHA_DH_cat_dom"/>
</dbReference>
<dbReference type="GO" id="GO:0005829">
    <property type="term" value="C:cytosol"/>
    <property type="evidence" value="ECO:0007669"/>
    <property type="project" value="TreeGrafter"/>
</dbReference>
<evidence type="ECO:0000259" key="11">
    <source>
        <dbReference type="Pfam" id="PF02826"/>
    </source>
</evidence>
<keyword evidence="13" id="KW-1185">Reference proteome</keyword>